<proteinExistence type="predicted"/>
<evidence type="ECO:0000313" key="3">
    <source>
        <dbReference type="EMBL" id="GFY43739.1"/>
    </source>
</evidence>
<organism evidence="3 4">
    <name type="scientific">Trichonephila inaurata madagascariensis</name>
    <dbReference type="NCBI Taxonomy" id="2747483"/>
    <lineage>
        <taxon>Eukaryota</taxon>
        <taxon>Metazoa</taxon>
        <taxon>Ecdysozoa</taxon>
        <taxon>Arthropoda</taxon>
        <taxon>Chelicerata</taxon>
        <taxon>Arachnida</taxon>
        <taxon>Araneae</taxon>
        <taxon>Araneomorphae</taxon>
        <taxon>Entelegynae</taxon>
        <taxon>Araneoidea</taxon>
        <taxon>Nephilidae</taxon>
        <taxon>Trichonephila</taxon>
        <taxon>Trichonephila inaurata</taxon>
    </lineage>
</organism>
<feature type="region of interest" description="Disordered" evidence="1">
    <location>
        <begin position="68"/>
        <end position="104"/>
    </location>
</feature>
<dbReference type="OrthoDB" id="10517009at2759"/>
<evidence type="ECO:0000313" key="4">
    <source>
        <dbReference type="Proteomes" id="UP000886998"/>
    </source>
</evidence>
<gene>
    <name evidence="3" type="ORF">TNIN_390011</name>
</gene>
<evidence type="ECO:0000256" key="2">
    <source>
        <dbReference type="SAM" id="Phobius"/>
    </source>
</evidence>
<comment type="caution">
    <text evidence="3">The sequence shown here is derived from an EMBL/GenBank/DDBJ whole genome shotgun (WGS) entry which is preliminary data.</text>
</comment>
<keyword evidence="2" id="KW-0812">Transmembrane</keyword>
<protein>
    <submittedName>
        <fullName evidence="3">Uncharacterized protein</fullName>
    </submittedName>
</protein>
<dbReference type="AlphaFoldDB" id="A0A8X6X0C7"/>
<accession>A0A8X6X0C7</accession>
<dbReference type="EMBL" id="BMAV01003831">
    <property type="protein sequence ID" value="GFY43739.1"/>
    <property type="molecule type" value="Genomic_DNA"/>
</dbReference>
<keyword evidence="2" id="KW-0472">Membrane</keyword>
<reference evidence="3" key="1">
    <citation type="submission" date="2020-08" db="EMBL/GenBank/DDBJ databases">
        <title>Multicomponent nature underlies the extraordinary mechanical properties of spider dragline silk.</title>
        <authorList>
            <person name="Kono N."/>
            <person name="Nakamura H."/>
            <person name="Mori M."/>
            <person name="Yoshida Y."/>
            <person name="Ohtoshi R."/>
            <person name="Malay A.D."/>
            <person name="Moran D.A.P."/>
            <person name="Tomita M."/>
            <person name="Numata K."/>
            <person name="Arakawa K."/>
        </authorList>
    </citation>
    <scope>NUCLEOTIDE SEQUENCE</scope>
</reference>
<sequence>MSQISVIDEAQGEYKNPIIKNFSTQYLTIFSCKKFVTSEVPFKAMRFVFACLLVLALMSVACEAVPANNKQQSQNKQHQQQSHQKNNSTGAQNAKNGQGNQNGP</sequence>
<feature type="transmembrane region" description="Helical" evidence="2">
    <location>
        <begin position="47"/>
        <end position="67"/>
    </location>
</feature>
<evidence type="ECO:0000256" key="1">
    <source>
        <dbReference type="SAM" id="MobiDB-lite"/>
    </source>
</evidence>
<dbReference type="Proteomes" id="UP000886998">
    <property type="component" value="Unassembled WGS sequence"/>
</dbReference>
<name>A0A8X6X0C7_9ARAC</name>
<keyword evidence="4" id="KW-1185">Reference proteome</keyword>
<keyword evidence="2" id="KW-1133">Transmembrane helix</keyword>